<accession>A0A8S5P6I9</accession>
<dbReference type="InterPro" id="IPR002104">
    <property type="entry name" value="Integrase_catalytic"/>
</dbReference>
<dbReference type="GO" id="GO:0006310">
    <property type="term" value="P:DNA recombination"/>
    <property type="evidence" value="ECO:0007669"/>
    <property type="project" value="UniProtKB-KW"/>
</dbReference>
<dbReference type="PROSITE" id="PS51898">
    <property type="entry name" value="TYR_RECOMBINASE"/>
    <property type="match status" value="1"/>
</dbReference>
<evidence type="ECO:0000313" key="11">
    <source>
        <dbReference type="EMBL" id="DAE02702.1"/>
    </source>
</evidence>
<dbReference type="Gene3D" id="1.10.150.130">
    <property type="match status" value="1"/>
</dbReference>
<dbReference type="InterPro" id="IPR050808">
    <property type="entry name" value="Phage_Integrase"/>
</dbReference>
<dbReference type="Pfam" id="PF14659">
    <property type="entry name" value="Phage_int_SAM_3"/>
    <property type="match status" value="1"/>
</dbReference>
<keyword evidence="5" id="KW-0238">DNA-binding</keyword>
<dbReference type="Gene3D" id="1.10.443.10">
    <property type="entry name" value="Intergrase catalytic core"/>
    <property type="match status" value="1"/>
</dbReference>
<organism evidence="11">
    <name type="scientific">Siphoviridae sp. ctGiO6</name>
    <dbReference type="NCBI Taxonomy" id="2825415"/>
    <lineage>
        <taxon>Viruses</taxon>
        <taxon>Duplodnaviria</taxon>
        <taxon>Heunggongvirae</taxon>
        <taxon>Uroviricota</taxon>
        <taxon>Caudoviricetes</taxon>
    </lineage>
</organism>
<dbReference type="InterPro" id="IPR028259">
    <property type="entry name" value="AP2-like_int_N"/>
</dbReference>
<dbReference type="GO" id="GO:0044826">
    <property type="term" value="P:viral genome integration into host DNA"/>
    <property type="evidence" value="ECO:0007669"/>
    <property type="project" value="UniProtKB-KW"/>
</dbReference>
<evidence type="ECO:0000256" key="4">
    <source>
        <dbReference type="ARBA" id="ARBA00022908"/>
    </source>
</evidence>
<protein>
    <recommendedName>
        <fullName evidence="2">Integrase</fullName>
    </recommendedName>
</protein>
<dbReference type="EMBL" id="BK015350">
    <property type="protein sequence ID" value="DAE02702.1"/>
    <property type="molecule type" value="Genomic_DNA"/>
</dbReference>
<dbReference type="PANTHER" id="PTHR30629">
    <property type="entry name" value="PROPHAGE INTEGRASE"/>
    <property type="match status" value="1"/>
</dbReference>
<keyword evidence="4" id="KW-0229">DNA integration</keyword>
<reference evidence="11" key="1">
    <citation type="journal article" date="2021" name="Proc. Natl. Acad. Sci. U.S.A.">
        <title>A Catalog of Tens of Thousands of Viruses from Human Metagenomes Reveals Hidden Associations with Chronic Diseases.</title>
        <authorList>
            <person name="Tisza M.J."/>
            <person name="Buck C.B."/>
        </authorList>
    </citation>
    <scope>NUCLEOTIDE SEQUENCE</scope>
    <source>
        <strain evidence="11">CtGiO6</strain>
    </source>
</reference>
<evidence type="ECO:0000256" key="7">
    <source>
        <dbReference type="ARBA" id="ARBA00023195"/>
    </source>
</evidence>
<keyword evidence="8" id="KW-1160">Virus entry into host cell</keyword>
<comment type="similarity">
    <text evidence="1">Belongs to the 'phage' integrase family.</text>
</comment>
<evidence type="ECO:0000256" key="8">
    <source>
        <dbReference type="ARBA" id="ARBA00023296"/>
    </source>
</evidence>
<dbReference type="PANTHER" id="PTHR30629:SF2">
    <property type="entry name" value="PROPHAGE INTEGRASE INTS-RELATED"/>
    <property type="match status" value="1"/>
</dbReference>
<dbReference type="GO" id="GO:0016740">
    <property type="term" value="F:transferase activity"/>
    <property type="evidence" value="ECO:0007669"/>
    <property type="project" value="UniProtKB-KW"/>
</dbReference>
<dbReference type="GO" id="GO:0015074">
    <property type="term" value="P:DNA integration"/>
    <property type="evidence" value="ECO:0007669"/>
    <property type="project" value="UniProtKB-KW"/>
</dbReference>
<evidence type="ECO:0000256" key="3">
    <source>
        <dbReference type="ARBA" id="ARBA00022679"/>
    </source>
</evidence>
<name>A0A8S5P6I9_9CAUD</name>
<evidence type="ECO:0000256" key="1">
    <source>
        <dbReference type="ARBA" id="ARBA00008857"/>
    </source>
</evidence>
<dbReference type="GO" id="GO:0003677">
    <property type="term" value="F:DNA binding"/>
    <property type="evidence" value="ECO:0007669"/>
    <property type="project" value="UniProtKB-KW"/>
</dbReference>
<evidence type="ECO:0000256" key="9">
    <source>
        <dbReference type="ARBA" id="ARBA00049605"/>
    </source>
</evidence>
<keyword evidence="6" id="KW-0233">DNA recombination</keyword>
<dbReference type="InterPro" id="IPR013762">
    <property type="entry name" value="Integrase-like_cat_sf"/>
</dbReference>
<evidence type="ECO:0000256" key="5">
    <source>
        <dbReference type="ARBA" id="ARBA00023125"/>
    </source>
</evidence>
<dbReference type="InterPro" id="IPR011010">
    <property type="entry name" value="DNA_brk_join_enz"/>
</dbReference>
<dbReference type="GO" id="GO:0046718">
    <property type="term" value="P:symbiont entry into host cell"/>
    <property type="evidence" value="ECO:0007669"/>
    <property type="project" value="UniProtKB-KW"/>
</dbReference>
<feature type="domain" description="Tyr recombinase" evidence="10">
    <location>
        <begin position="177"/>
        <end position="364"/>
    </location>
</feature>
<dbReference type="SUPFAM" id="SSF56349">
    <property type="entry name" value="DNA breaking-rejoining enzymes"/>
    <property type="match status" value="1"/>
</dbReference>
<evidence type="ECO:0000259" key="10">
    <source>
        <dbReference type="PROSITE" id="PS51898"/>
    </source>
</evidence>
<dbReference type="GO" id="GO:0075713">
    <property type="term" value="P:establishment of integrated proviral latency"/>
    <property type="evidence" value="ECO:0007669"/>
    <property type="project" value="UniProtKB-KW"/>
</dbReference>
<dbReference type="InterPro" id="IPR004107">
    <property type="entry name" value="Integrase_SAM-like_N"/>
</dbReference>
<keyword evidence="7" id="KW-1179">Viral genome integration</keyword>
<proteinExistence type="inferred from homology"/>
<sequence>MARKRIDDRIKPYKKKDGQVYYQFKIYCGTNPKTGKKRYTTRRGFESVLAATTALQRLEVELLDTGLVVKQKFTYRELYNEWVVTYQKRVRPSTFQATVTYFKKHILPAFGDYYIDTITIQDCQAQVNRWYMNYPKSTQSYKIYAQMIFKYAQKLNLIEKNPMSLVDLPKSDDFKNDKLKYYDRDTLIQFLDYIEPYKEVHTFFYLLSYTGLRCGEAFALTWNDIDFRNHSLSVNKTVARSFEDKYISQTKTKNGMRTIRINGSLERLLNEWKELSGNETYVFQNRNNSFYSSNTAVYWLNQILEGTNFPRITPHGFRHTHASLLAEAGADLKDIQDRLGHGDIQTTANIYTHVTNNKKDNTIDKFDKLMSIEGQKDSQSLKTENKKTTNPLI</sequence>
<keyword evidence="3" id="KW-0808">Transferase</keyword>
<dbReference type="CDD" id="cd01189">
    <property type="entry name" value="INT_ICEBs1_C_like"/>
    <property type="match status" value="1"/>
</dbReference>
<evidence type="ECO:0000256" key="6">
    <source>
        <dbReference type="ARBA" id="ARBA00023172"/>
    </source>
</evidence>
<dbReference type="InterPro" id="IPR010998">
    <property type="entry name" value="Integrase_recombinase_N"/>
</dbReference>
<dbReference type="Pfam" id="PF14657">
    <property type="entry name" value="Arm-DNA-bind_4"/>
    <property type="match status" value="1"/>
</dbReference>
<evidence type="ECO:0000256" key="2">
    <source>
        <dbReference type="ARBA" id="ARBA00016082"/>
    </source>
</evidence>
<comment type="function">
    <text evidence="9">Integrase is necessary for integration of the phage into the host genome by site-specific recombination. In conjunction with excisionase, integrase is also necessary for excision of the prophage from the host genome.</text>
</comment>
<dbReference type="Pfam" id="PF00589">
    <property type="entry name" value="Phage_integrase"/>
    <property type="match status" value="1"/>
</dbReference>